<name>A0ABS9KI16_9BACT</name>
<comment type="caution">
    <text evidence="7">The sequence shown here is derived from an EMBL/GenBank/DDBJ whole genome shotgun (WGS) entry which is preliminary data.</text>
</comment>
<dbReference type="EMBL" id="JAKLWS010000034">
    <property type="protein sequence ID" value="MCG2590501.1"/>
    <property type="molecule type" value="Genomic_DNA"/>
</dbReference>
<evidence type="ECO:0000256" key="4">
    <source>
        <dbReference type="ARBA" id="ARBA00023136"/>
    </source>
</evidence>
<evidence type="ECO:0000256" key="2">
    <source>
        <dbReference type="ARBA" id="ARBA00022452"/>
    </source>
</evidence>
<dbReference type="SUPFAM" id="SSF56954">
    <property type="entry name" value="Outer membrane efflux proteins (OEP)"/>
    <property type="match status" value="1"/>
</dbReference>
<dbReference type="Proteomes" id="UP001165366">
    <property type="component" value="Unassembled WGS sequence"/>
</dbReference>
<keyword evidence="5" id="KW-0998">Cell outer membrane</keyword>
<keyword evidence="8" id="KW-1185">Reference proteome</keyword>
<gene>
    <name evidence="7" type="ORF">L6773_18135</name>
</gene>
<evidence type="ECO:0000256" key="5">
    <source>
        <dbReference type="ARBA" id="ARBA00023237"/>
    </source>
</evidence>
<keyword evidence="6" id="KW-0175">Coiled coil</keyword>
<evidence type="ECO:0000313" key="8">
    <source>
        <dbReference type="Proteomes" id="UP001165366"/>
    </source>
</evidence>
<dbReference type="Gene3D" id="1.20.1600.10">
    <property type="entry name" value="Outer membrane efflux proteins (OEP)"/>
    <property type="match status" value="1"/>
</dbReference>
<dbReference type="RefSeq" id="WP_237855922.1">
    <property type="nucleotide sequence ID" value="NZ_JAKLWS010000034.1"/>
</dbReference>
<accession>A0ABS9KI16</accession>
<keyword evidence="4" id="KW-0472">Membrane</keyword>
<proteinExistence type="predicted"/>
<sequence>MQNCKELYRTGVLLLLLFVLFKPSFAQDTLSITLPEFIERGLENSGQVAYESGKVDLAENRVRTVKSRRIFPRFELNTQHGVVPGVESNRDDLGEGEYYLDPNLENDWNNWAVFTRAELSATQPIYTWGAVSSAVKAAEAGAKSAQYEFSAVKAEAEIQLFELYYSYLLAMEISRILEDANEKLDDAEKELNKMREEGNPDLQESDVFKFEIFKSEFATRQVEVQESINYIKRVWDYALQAEPNVTYIPDENFLDPVPYQLEEYNYYRDKAIQERPEMRGVEFGITALEKRLEAEKAQQYPMFFLGITGSFANTPNRPRQTNPFIRNNTNYGSVGVGFGIRQNLNFLSMRATVDRARIEYRRVNDLEKAVSDQIILDLNERYREATVAETRMKQTEEALATARKWVRNEQLNYDIGFGDAENLLDALQKEVELRVKLKQNIFDLNKKIAALYKAGGLPISQLNLN</sequence>
<dbReference type="PANTHER" id="PTHR30026:SF13">
    <property type="entry name" value="MEMBRANE EFFLUX PROTEIN, PUTATIVE-RELATED"/>
    <property type="match status" value="1"/>
</dbReference>
<feature type="coiled-coil region" evidence="6">
    <location>
        <begin position="170"/>
        <end position="197"/>
    </location>
</feature>
<evidence type="ECO:0000256" key="3">
    <source>
        <dbReference type="ARBA" id="ARBA00022692"/>
    </source>
</evidence>
<reference evidence="7" key="1">
    <citation type="submission" date="2022-01" db="EMBL/GenBank/DDBJ databases">
        <authorList>
            <person name="Wang Y."/>
        </authorList>
    </citation>
    <scope>NUCLEOTIDE SEQUENCE</scope>
    <source>
        <strain evidence="7">WB101</strain>
    </source>
</reference>
<dbReference type="PANTHER" id="PTHR30026">
    <property type="entry name" value="OUTER MEMBRANE PROTEIN TOLC"/>
    <property type="match status" value="1"/>
</dbReference>
<evidence type="ECO:0000256" key="6">
    <source>
        <dbReference type="SAM" id="Coils"/>
    </source>
</evidence>
<protein>
    <submittedName>
        <fullName evidence="7">TolC family protein</fullName>
    </submittedName>
</protein>
<dbReference type="InterPro" id="IPR051906">
    <property type="entry name" value="TolC-like"/>
</dbReference>
<evidence type="ECO:0000313" key="7">
    <source>
        <dbReference type="EMBL" id="MCG2590501.1"/>
    </source>
</evidence>
<organism evidence="7 8">
    <name type="scientific">Rhodohalobacter sulfatireducens</name>
    <dbReference type="NCBI Taxonomy" id="2911366"/>
    <lineage>
        <taxon>Bacteria</taxon>
        <taxon>Pseudomonadati</taxon>
        <taxon>Balneolota</taxon>
        <taxon>Balneolia</taxon>
        <taxon>Balneolales</taxon>
        <taxon>Balneolaceae</taxon>
        <taxon>Rhodohalobacter</taxon>
    </lineage>
</organism>
<reference evidence="7" key="2">
    <citation type="submission" date="2024-05" db="EMBL/GenBank/DDBJ databases">
        <title>Rhodohalobacter halophilus gen. nov., sp. nov., a moderately halophilic member of the family Balneolaceae.</title>
        <authorList>
            <person name="Xia J."/>
        </authorList>
    </citation>
    <scope>NUCLEOTIDE SEQUENCE</scope>
    <source>
        <strain evidence="7">WB101</strain>
    </source>
</reference>
<evidence type="ECO:0000256" key="1">
    <source>
        <dbReference type="ARBA" id="ARBA00004442"/>
    </source>
</evidence>
<comment type="subcellular location">
    <subcellularLocation>
        <location evidence="1">Cell outer membrane</location>
    </subcellularLocation>
</comment>
<keyword evidence="3" id="KW-0812">Transmembrane</keyword>
<keyword evidence="2" id="KW-1134">Transmembrane beta strand</keyword>